<evidence type="ECO:0000259" key="2">
    <source>
        <dbReference type="SMART" id="SM00849"/>
    </source>
</evidence>
<dbReference type="SUPFAM" id="SSF56281">
    <property type="entry name" value="Metallo-hydrolase/oxidoreductase"/>
    <property type="match status" value="1"/>
</dbReference>
<evidence type="ECO:0000313" key="4">
    <source>
        <dbReference type="Proteomes" id="UP000221369"/>
    </source>
</evidence>
<evidence type="ECO:0000313" key="3">
    <source>
        <dbReference type="EMBL" id="PFG30648.1"/>
    </source>
</evidence>
<organism evidence="3 4">
    <name type="scientific">Paramicrobacterium agarici</name>
    <dbReference type="NCBI Taxonomy" id="630514"/>
    <lineage>
        <taxon>Bacteria</taxon>
        <taxon>Bacillati</taxon>
        <taxon>Actinomycetota</taxon>
        <taxon>Actinomycetes</taxon>
        <taxon>Micrococcales</taxon>
        <taxon>Microbacteriaceae</taxon>
        <taxon>Paramicrobacterium</taxon>
    </lineage>
</organism>
<proteinExistence type="predicted"/>
<dbReference type="InterPro" id="IPR036866">
    <property type="entry name" value="RibonucZ/Hydroxyglut_hydro"/>
</dbReference>
<feature type="domain" description="Metallo-beta-lactamase" evidence="2">
    <location>
        <begin position="27"/>
        <end position="244"/>
    </location>
</feature>
<dbReference type="AlphaFoldDB" id="A0A2A9DVD8"/>
<evidence type="ECO:0000256" key="1">
    <source>
        <dbReference type="SAM" id="MobiDB-lite"/>
    </source>
</evidence>
<sequence>MASAPRKGQPRFIRGIAPGVHRLEHAYVNCYILEGRDGVTIVDAAFPSSWPHVSLALDSIGRAFSDVRALVLTHAHFDHLGIAHRLAREYAVPAAVHPDDHRIAQHPYAYARERTPFLYPLRYPKAIPILAAMTFAGAITVKGTNALESLPSQGPLDVPGSPEVIFTPGHTMGHCALRLPDSGALISGDALVTLDPYKGTRGPQIIAGAATADSAQALASLDALVATEAELVLPRTRRAVARRHPLCCRRRTRRRANLTSAPARGRARARVPHVT</sequence>
<keyword evidence="3" id="KW-0378">Hydrolase</keyword>
<name>A0A2A9DVD8_9MICO</name>
<dbReference type="CDD" id="cd07721">
    <property type="entry name" value="yflN-like_MBL-fold"/>
    <property type="match status" value="1"/>
</dbReference>
<comment type="caution">
    <text evidence="3">The sequence shown here is derived from an EMBL/GenBank/DDBJ whole genome shotgun (WGS) entry which is preliminary data.</text>
</comment>
<dbReference type="PANTHER" id="PTHR42951">
    <property type="entry name" value="METALLO-BETA-LACTAMASE DOMAIN-CONTAINING"/>
    <property type="match status" value="1"/>
</dbReference>
<dbReference type="GO" id="GO:0016787">
    <property type="term" value="F:hydrolase activity"/>
    <property type="evidence" value="ECO:0007669"/>
    <property type="project" value="UniProtKB-KW"/>
</dbReference>
<keyword evidence="4" id="KW-1185">Reference proteome</keyword>
<dbReference type="RefSeq" id="WP_342744785.1">
    <property type="nucleotide sequence ID" value="NZ_PDJE01000001.1"/>
</dbReference>
<dbReference type="InterPro" id="IPR050855">
    <property type="entry name" value="NDM-1-like"/>
</dbReference>
<feature type="region of interest" description="Disordered" evidence="1">
    <location>
        <begin position="252"/>
        <end position="275"/>
    </location>
</feature>
<protein>
    <submittedName>
        <fullName evidence="3">Glyoxylase-like metal-dependent hydrolase (Beta-lactamase superfamily II)</fullName>
    </submittedName>
</protein>
<accession>A0A2A9DVD8</accession>
<dbReference type="PANTHER" id="PTHR42951:SF14">
    <property type="entry name" value="METALLO-BETA-LACTAMASE SUPERFAMILY PROTEIN"/>
    <property type="match status" value="1"/>
</dbReference>
<dbReference type="SMART" id="SM00849">
    <property type="entry name" value="Lactamase_B"/>
    <property type="match status" value="1"/>
</dbReference>
<reference evidence="3 4" key="1">
    <citation type="submission" date="2017-10" db="EMBL/GenBank/DDBJ databases">
        <title>Sequencing the genomes of 1000 actinobacteria strains.</title>
        <authorList>
            <person name="Klenk H.-P."/>
        </authorList>
    </citation>
    <scope>NUCLEOTIDE SEQUENCE [LARGE SCALE GENOMIC DNA]</scope>
    <source>
        <strain evidence="3 4">DSM 21798</strain>
    </source>
</reference>
<feature type="compositionally biased region" description="Basic residues" evidence="1">
    <location>
        <begin position="265"/>
        <end position="275"/>
    </location>
</feature>
<dbReference type="Proteomes" id="UP000221369">
    <property type="component" value="Unassembled WGS sequence"/>
</dbReference>
<gene>
    <name evidence="3" type="ORF">ATJ78_1583</name>
</gene>
<dbReference type="EMBL" id="PDJE01000001">
    <property type="protein sequence ID" value="PFG30648.1"/>
    <property type="molecule type" value="Genomic_DNA"/>
</dbReference>
<dbReference type="Gene3D" id="3.60.15.10">
    <property type="entry name" value="Ribonuclease Z/Hydroxyacylglutathione hydrolase-like"/>
    <property type="match status" value="1"/>
</dbReference>
<dbReference type="InterPro" id="IPR001279">
    <property type="entry name" value="Metallo-B-lactamas"/>
</dbReference>
<dbReference type="Pfam" id="PF00753">
    <property type="entry name" value="Lactamase_B"/>
    <property type="match status" value="1"/>
</dbReference>